<proteinExistence type="inferred from homology"/>
<dbReference type="Gene3D" id="3.90.226.10">
    <property type="entry name" value="2-enoyl-CoA Hydratase, Chain A, domain 1"/>
    <property type="match status" value="1"/>
</dbReference>
<protein>
    <submittedName>
        <fullName evidence="2">2-(1,2-epoxy-1,2-dihydrophenyl)acetyl-CoA isomerase</fullName>
    </submittedName>
</protein>
<dbReference type="CDD" id="cd06558">
    <property type="entry name" value="crotonase-like"/>
    <property type="match status" value="1"/>
</dbReference>
<reference evidence="2" key="2">
    <citation type="submission" date="2020-09" db="EMBL/GenBank/DDBJ databases">
        <authorList>
            <person name="Sun Q."/>
            <person name="Zhou Y."/>
        </authorList>
    </citation>
    <scope>NUCLEOTIDE SEQUENCE</scope>
    <source>
        <strain evidence="2">CGMCC 1.12181</strain>
    </source>
</reference>
<dbReference type="EMBL" id="BMEO01000010">
    <property type="protein sequence ID" value="GGF99482.1"/>
    <property type="molecule type" value="Genomic_DNA"/>
</dbReference>
<dbReference type="InterPro" id="IPR029045">
    <property type="entry name" value="ClpP/crotonase-like_dom_sf"/>
</dbReference>
<evidence type="ECO:0000256" key="1">
    <source>
        <dbReference type="ARBA" id="ARBA00005254"/>
    </source>
</evidence>
<dbReference type="InterPro" id="IPR014748">
    <property type="entry name" value="Enoyl-CoA_hydra_C"/>
</dbReference>
<sequence>MTDTLENFETIALSVDGAVARIYLNRPDKLNAFNAQMHEELQTVLAELAHKDDLRCVLLSGHGRGFCAGQDLAERQTHGDKKLDLGDTLDQGFNRSIRLLKRIKVPVVCAVNGVAAGAGANLALNCDIVVAKQSARFIQSFSSIGLIPDCNGTWALPKLVGLARAKAITMLAMPVDAEQAESWGMIYASVRDEVFDEWVEARVQELAKRPTKALSQIKNLLDESYQNDFDAHLERERNAQRLCGLSHDFREGVAAFNEKRKPQFKGH</sequence>
<dbReference type="Proteomes" id="UP000605253">
    <property type="component" value="Unassembled WGS sequence"/>
</dbReference>
<evidence type="ECO:0000313" key="2">
    <source>
        <dbReference type="EMBL" id="GGF99482.1"/>
    </source>
</evidence>
<dbReference type="PANTHER" id="PTHR43459">
    <property type="entry name" value="ENOYL-COA HYDRATASE"/>
    <property type="match status" value="1"/>
</dbReference>
<accession>A0A917CVB7</accession>
<gene>
    <name evidence="2" type="primary">paaB1</name>
    <name evidence="2" type="ORF">GCM10011365_20930</name>
</gene>
<dbReference type="GO" id="GO:0016853">
    <property type="term" value="F:isomerase activity"/>
    <property type="evidence" value="ECO:0007669"/>
    <property type="project" value="UniProtKB-KW"/>
</dbReference>
<keyword evidence="2" id="KW-0413">Isomerase</keyword>
<comment type="similarity">
    <text evidence="1">Belongs to the enoyl-CoA hydratase/isomerase family.</text>
</comment>
<evidence type="ECO:0000313" key="3">
    <source>
        <dbReference type="Proteomes" id="UP000605253"/>
    </source>
</evidence>
<organism evidence="2 3">
    <name type="scientific">Marinicella pacifica</name>
    <dbReference type="NCBI Taxonomy" id="1171543"/>
    <lineage>
        <taxon>Bacteria</taxon>
        <taxon>Pseudomonadati</taxon>
        <taxon>Pseudomonadota</taxon>
        <taxon>Gammaproteobacteria</taxon>
        <taxon>Lysobacterales</taxon>
        <taxon>Marinicellaceae</taxon>
        <taxon>Marinicella</taxon>
    </lineage>
</organism>
<keyword evidence="3" id="KW-1185">Reference proteome</keyword>
<comment type="caution">
    <text evidence="2">The sequence shown here is derived from an EMBL/GenBank/DDBJ whole genome shotgun (WGS) entry which is preliminary data.</text>
</comment>
<dbReference type="SUPFAM" id="SSF52096">
    <property type="entry name" value="ClpP/crotonase"/>
    <property type="match status" value="1"/>
</dbReference>
<dbReference type="Gene3D" id="1.10.12.10">
    <property type="entry name" value="Lyase 2-enoyl-coa Hydratase, Chain A, domain 2"/>
    <property type="match status" value="1"/>
</dbReference>
<dbReference type="InterPro" id="IPR001753">
    <property type="entry name" value="Enoyl-CoA_hydra/iso"/>
</dbReference>
<dbReference type="AlphaFoldDB" id="A0A917CVB7"/>
<dbReference type="PANTHER" id="PTHR43459:SF1">
    <property type="entry name" value="EG:BACN32G11.4 PROTEIN"/>
    <property type="match status" value="1"/>
</dbReference>
<dbReference type="RefSeq" id="WP_188365693.1">
    <property type="nucleotide sequence ID" value="NZ_BAABJF010000006.1"/>
</dbReference>
<dbReference type="Pfam" id="PF00378">
    <property type="entry name" value="ECH_1"/>
    <property type="match status" value="1"/>
</dbReference>
<reference evidence="2" key="1">
    <citation type="journal article" date="2014" name="Int. J. Syst. Evol. Microbiol.">
        <title>Complete genome sequence of Corynebacterium casei LMG S-19264T (=DSM 44701T), isolated from a smear-ripened cheese.</title>
        <authorList>
            <consortium name="US DOE Joint Genome Institute (JGI-PGF)"/>
            <person name="Walter F."/>
            <person name="Albersmeier A."/>
            <person name="Kalinowski J."/>
            <person name="Ruckert C."/>
        </authorList>
    </citation>
    <scope>NUCLEOTIDE SEQUENCE</scope>
    <source>
        <strain evidence="2">CGMCC 1.12181</strain>
    </source>
</reference>
<name>A0A917CVB7_9GAMM</name>